<protein>
    <recommendedName>
        <fullName evidence="2">Helix-turn-helix domain-containing protein</fullName>
    </recommendedName>
</protein>
<comment type="caution">
    <text evidence="1">The sequence shown here is derived from an EMBL/GenBank/DDBJ whole genome shotgun (WGS) entry which is preliminary data.</text>
</comment>
<name>X1SJ50_9ZZZZ</name>
<gene>
    <name evidence="1" type="ORF">S12H4_14014</name>
</gene>
<dbReference type="PROSITE" id="PS51257">
    <property type="entry name" value="PROKAR_LIPOPROTEIN"/>
    <property type="match status" value="1"/>
</dbReference>
<dbReference type="EMBL" id="BARW01006671">
    <property type="protein sequence ID" value="GAI79171.1"/>
    <property type="molecule type" value="Genomic_DNA"/>
</dbReference>
<evidence type="ECO:0000313" key="1">
    <source>
        <dbReference type="EMBL" id="GAI79171.1"/>
    </source>
</evidence>
<organism evidence="1">
    <name type="scientific">marine sediment metagenome</name>
    <dbReference type="NCBI Taxonomy" id="412755"/>
    <lineage>
        <taxon>unclassified sequences</taxon>
        <taxon>metagenomes</taxon>
        <taxon>ecological metagenomes</taxon>
    </lineage>
</organism>
<evidence type="ECO:0008006" key="2">
    <source>
        <dbReference type="Google" id="ProtNLM"/>
    </source>
</evidence>
<dbReference type="AlphaFoldDB" id="X1SJ50"/>
<reference evidence="1" key="1">
    <citation type="journal article" date="2014" name="Front. Microbiol.">
        <title>High frequency of phylogenetically diverse reductive dehalogenase-homologous genes in deep subseafloor sedimentary metagenomes.</title>
        <authorList>
            <person name="Kawai M."/>
            <person name="Futagami T."/>
            <person name="Toyoda A."/>
            <person name="Takaki Y."/>
            <person name="Nishi S."/>
            <person name="Hori S."/>
            <person name="Arai W."/>
            <person name="Tsubouchi T."/>
            <person name="Morono Y."/>
            <person name="Uchiyama I."/>
            <person name="Ito T."/>
            <person name="Fujiyama A."/>
            <person name="Inagaki F."/>
            <person name="Takami H."/>
        </authorList>
    </citation>
    <scope>NUCLEOTIDE SEQUENCE</scope>
    <source>
        <strain evidence="1">Expedition CK06-06</strain>
    </source>
</reference>
<proteinExistence type="predicted"/>
<sequence length="88" mass="9898">MNKAKKGQGTESVQSNAPLLWSACQVAFHCGLSVRSVWRARSAGFLPPTVKVMSSIRWPADHIRKWTSWNCPNQKDFIARLEAEDANK</sequence>
<accession>X1SJ50</accession>